<evidence type="ECO:0000256" key="4">
    <source>
        <dbReference type="ARBA" id="ARBA00023125"/>
    </source>
</evidence>
<evidence type="ECO:0000256" key="3">
    <source>
        <dbReference type="ARBA" id="ARBA00022578"/>
    </source>
</evidence>
<accession>D3VGF2</accession>
<keyword evidence="4" id="KW-0238">DNA-binding</keyword>
<evidence type="ECO:0000256" key="5">
    <source>
        <dbReference type="ARBA" id="ARBA00023172"/>
    </source>
</evidence>
<dbReference type="GO" id="GO:0006313">
    <property type="term" value="P:DNA transposition"/>
    <property type="evidence" value="ECO:0007669"/>
    <property type="project" value="InterPro"/>
</dbReference>
<organism evidence="6 7">
    <name type="scientific">Xenorhabdus nematophila (strain ATCC 19061 / DSM 3370 / CCUG 14189 / LMG 1036 / NCIMB 9965 / AN6)</name>
    <dbReference type="NCBI Taxonomy" id="406817"/>
    <lineage>
        <taxon>Bacteria</taxon>
        <taxon>Pseudomonadati</taxon>
        <taxon>Pseudomonadota</taxon>
        <taxon>Gammaproteobacteria</taxon>
        <taxon>Enterobacterales</taxon>
        <taxon>Morganellaceae</taxon>
        <taxon>Xenorhabdus</taxon>
    </lineage>
</organism>
<evidence type="ECO:0000313" key="7">
    <source>
        <dbReference type="Proteomes" id="UP000008075"/>
    </source>
</evidence>
<dbReference type="Pfam" id="PF00872">
    <property type="entry name" value="Transposase_mut"/>
    <property type="match status" value="1"/>
</dbReference>
<proteinExistence type="inferred from homology"/>
<dbReference type="STRING" id="406817.XNC1_2329"/>
<dbReference type="InterPro" id="IPR001207">
    <property type="entry name" value="Transposase_mutator"/>
</dbReference>
<protein>
    <submittedName>
        <fullName evidence="6">Uncharacterized protein</fullName>
    </submittedName>
</protein>
<comment type="function">
    <text evidence="1">Required for the transposition of the insertion element.</text>
</comment>
<evidence type="ECO:0000313" key="6">
    <source>
        <dbReference type="EMBL" id="CBJ90388.1"/>
    </source>
</evidence>
<dbReference type="HOGENOM" id="CLU_036805_13_5_6"/>
<dbReference type="Proteomes" id="UP000008075">
    <property type="component" value="Chromosome"/>
</dbReference>
<gene>
    <name evidence="6" type="ordered locus">XNC1_2329</name>
</gene>
<dbReference type="KEGG" id="xne:XNC1_2329"/>
<dbReference type="EMBL" id="FN667742">
    <property type="protein sequence ID" value="CBJ90388.1"/>
    <property type="molecule type" value="Genomic_DNA"/>
</dbReference>
<sequence>MADLKPVYRAVSKEAAESALDELDMKWGQHYPVVIQSWRRKWVNLWGYLHDERYRVGTPPVQKADENKRRVPD</sequence>
<dbReference type="GO" id="GO:0004803">
    <property type="term" value="F:transposase activity"/>
    <property type="evidence" value="ECO:0007669"/>
    <property type="project" value="InterPro"/>
</dbReference>
<name>D3VGF2_XENNA</name>
<dbReference type="eggNOG" id="COG3328">
    <property type="taxonomic scope" value="Bacteria"/>
</dbReference>
<keyword evidence="5" id="KW-0233">DNA recombination</keyword>
<reference evidence="6 7" key="1">
    <citation type="journal article" date="2011" name="PLoS ONE">
        <title>The entomopathogenic bacterial endosymbionts xenorhabdus and photorhabdus: convergent lifestyles from divergent genomes.</title>
        <authorList>
            <person name="Chaston J.M."/>
            <person name="Suen G."/>
            <person name="Tucker S.L."/>
            <person name="Andersen A.W."/>
            <person name="Bhasin A."/>
            <person name="Bode E."/>
            <person name="Bode H.B."/>
            <person name="Brachmann A.O."/>
            <person name="Cowles C.E."/>
            <person name="Cowles K.N."/>
            <person name="Darby C."/>
            <person name="de Leon L."/>
            <person name="Drace K."/>
            <person name="Du Z."/>
            <person name="Givaudan A."/>
            <person name="Herbert Tran E.E."/>
            <person name="Jewell K.A."/>
            <person name="Knack J.J."/>
            <person name="Krasomil-Osterfeld K.C."/>
            <person name="Kukor R."/>
            <person name="Lanois A."/>
            <person name="Latreille P."/>
            <person name="Leimgruber N.K."/>
            <person name="Lipke C.M."/>
            <person name="Liu R."/>
            <person name="Lu X."/>
            <person name="Martens E.C."/>
            <person name="Marri P.R."/>
            <person name="Medigue C."/>
            <person name="Menard M.L."/>
            <person name="Miller N.M."/>
            <person name="Morales-Soto N."/>
            <person name="Norton S."/>
            <person name="Ogier J.C."/>
            <person name="Orchard S.S."/>
            <person name="Park D."/>
            <person name="Park Y."/>
            <person name="Qurollo B.A."/>
            <person name="Sugar D.R."/>
            <person name="Richards G.R."/>
            <person name="Rouy Z."/>
            <person name="Slominski B."/>
            <person name="Slominski K."/>
            <person name="Snyder H."/>
            <person name="Tjaden B.C."/>
            <person name="van der Hoeven R."/>
            <person name="Welch R.D."/>
            <person name="Wheeler C."/>
            <person name="Xiang B."/>
            <person name="Barbazuk B."/>
            <person name="Gaudriault S."/>
            <person name="Goodner B."/>
            <person name="Slater S.C."/>
            <person name="Forst S."/>
            <person name="Goldman B.S."/>
            <person name="Goodrich-Blair H."/>
        </authorList>
    </citation>
    <scope>NUCLEOTIDE SEQUENCE [LARGE SCALE GENOMIC DNA]</scope>
    <source>
        <strain evidence="7">ATCC 19061 / DSM 3370 / CCUG 14189 / LMG 1036 / NCIMB 9965 / AN6</strain>
    </source>
</reference>
<dbReference type="GO" id="GO:0003677">
    <property type="term" value="F:DNA binding"/>
    <property type="evidence" value="ECO:0007669"/>
    <property type="project" value="UniProtKB-KW"/>
</dbReference>
<evidence type="ECO:0000256" key="2">
    <source>
        <dbReference type="ARBA" id="ARBA00010961"/>
    </source>
</evidence>
<comment type="similarity">
    <text evidence="2">Belongs to the transposase mutator family.</text>
</comment>
<keyword evidence="3" id="KW-0815">Transposition</keyword>
<keyword evidence="7" id="KW-1185">Reference proteome</keyword>
<dbReference type="AlphaFoldDB" id="D3VGF2"/>
<evidence type="ECO:0000256" key="1">
    <source>
        <dbReference type="ARBA" id="ARBA00002190"/>
    </source>
</evidence>